<comment type="cofactor">
    <cofactor evidence="8">
        <name>Zn(2+)</name>
        <dbReference type="ChEBI" id="CHEBI:29105"/>
    </cofactor>
    <text evidence="8">Binds 1 zinc ion per subunit.</text>
</comment>
<dbReference type="HAMAP" id="MF_00997">
    <property type="entry name" value="Protease_BepA"/>
    <property type="match status" value="1"/>
</dbReference>
<evidence type="ECO:0000256" key="8">
    <source>
        <dbReference type="HAMAP-Rule" id="MF_00997"/>
    </source>
</evidence>
<evidence type="ECO:0000256" key="2">
    <source>
        <dbReference type="ARBA" id="ARBA00022723"/>
    </source>
</evidence>
<dbReference type="InterPro" id="IPR011990">
    <property type="entry name" value="TPR-like_helical_dom_sf"/>
</dbReference>
<dbReference type="EC" id="3.4.-.-" evidence="8"/>
<evidence type="ECO:0000256" key="7">
    <source>
        <dbReference type="ARBA" id="ARBA00023049"/>
    </source>
</evidence>
<sequence>MTPMHGHAVRMPRTPAPLRPALLAIACVVGLAGLTSPSLAQEGRLPDMGSSAGRVLSPVEQQGYGAMMLSQLRHYGYTLEDPLIAQWLQGMGQRLGAASDRPEQPFTFFMMRDRQINAFATLGGYVGMNAGLVLAAESEDEVAGVLGHEIAHVTQTHVLRAVERAQRDSIPILLGMLGAILVAQKAGGGGNSSGNATMAAVMGAQGLMVQRQIDYTRSNESEADRLGIRTLARSGYDPKAMAVMFERMQAATRVNRGSEENRAPDYLLTHPVTTVRIAEAKERASRVEVTPFSKGAFARSDNPLLPGNLQVEIARTGGGTGEFDWARERLRALSANTPKAAIAEYEQFGRHGKLTDAQRYGLAVAQLQDGQGAAAQMTLAPLLPAHSGDRWIQLAMAEAHARAGDRAGADERFAQLHARLPNDRAVAITWAKLLSERNNAEAGRKALDILRPLLGSAGTDPSFQQVFARANEIAGDPVRAGEAYAEAEYLNGNPERALLQLNTLRKRPDLDYYARARIDARIAAITPTVEELRRQGIRDMDEERQARGN</sequence>
<comment type="function">
    <text evidence="8">Functions as both a chaperone and a metalloprotease. Maintains the integrity of the outer membrane by promoting either the assembly or the elimination of outer membrane proteins, depending on their folding state.</text>
</comment>
<evidence type="ECO:0000256" key="3">
    <source>
        <dbReference type="ARBA" id="ARBA00022729"/>
    </source>
</evidence>
<dbReference type="EMBL" id="FTLW01000004">
    <property type="protein sequence ID" value="SIQ75596.1"/>
    <property type="molecule type" value="Genomic_DNA"/>
</dbReference>
<protein>
    <recommendedName>
        <fullName evidence="8">Putative beta-barrel assembly-enhancing protease</fullName>
        <ecNumber evidence="8">3.4.-.-</ecNumber>
    </recommendedName>
</protein>
<keyword evidence="6 8" id="KW-0862">Zinc</keyword>
<dbReference type="GO" id="GO:0042597">
    <property type="term" value="C:periplasmic space"/>
    <property type="evidence" value="ECO:0007669"/>
    <property type="project" value="UniProtKB-SubCell"/>
</dbReference>
<gene>
    <name evidence="10" type="ORF">SAMN05421546_1738</name>
</gene>
<keyword evidence="1 8" id="KW-0645">Protease</keyword>
<comment type="subcellular location">
    <subcellularLocation>
        <location evidence="8">Periplasm</location>
    </subcellularLocation>
</comment>
<keyword evidence="5 8" id="KW-0378">Hydrolase</keyword>
<dbReference type="PANTHER" id="PTHR22726">
    <property type="entry name" value="METALLOENDOPEPTIDASE OMA1"/>
    <property type="match status" value="1"/>
</dbReference>
<evidence type="ECO:0000313" key="10">
    <source>
        <dbReference type="EMBL" id="SIQ75596.1"/>
    </source>
</evidence>
<keyword evidence="7 8" id="KW-0482">Metalloprotease</keyword>
<dbReference type="GO" id="GO:0016020">
    <property type="term" value="C:membrane"/>
    <property type="evidence" value="ECO:0007669"/>
    <property type="project" value="InterPro"/>
</dbReference>
<feature type="binding site" evidence="8">
    <location>
        <position position="220"/>
    </location>
    <ligand>
        <name>Zn(2+)</name>
        <dbReference type="ChEBI" id="CHEBI:29105"/>
        <note>catalytic</note>
    </ligand>
</feature>
<proteinExistence type="inferred from homology"/>
<name>A0A1N6VD70_9GAMM</name>
<reference evidence="11" key="1">
    <citation type="submission" date="2017-01" db="EMBL/GenBank/DDBJ databases">
        <authorList>
            <person name="Varghese N."/>
            <person name="Submissions S."/>
        </authorList>
    </citation>
    <scope>NUCLEOTIDE SEQUENCE [LARGE SCALE GENOMIC DNA]</scope>
    <source>
        <strain evidence="11">UM1</strain>
    </source>
</reference>
<keyword evidence="4 8" id="KW-0574">Periplasm</keyword>
<dbReference type="STRING" id="1604334.SAMN05421546_1738"/>
<evidence type="ECO:0000256" key="6">
    <source>
        <dbReference type="ARBA" id="ARBA00022833"/>
    </source>
</evidence>
<feature type="domain" description="Peptidase M48" evidence="9">
    <location>
        <begin position="85"/>
        <end position="283"/>
    </location>
</feature>
<dbReference type="AlphaFoldDB" id="A0A1N6VD70"/>
<dbReference type="GO" id="GO:0008270">
    <property type="term" value="F:zinc ion binding"/>
    <property type="evidence" value="ECO:0007669"/>
    <property type="project" value="UniProtKB-UniRule"/>
</dbReference>
<accession>A0A1N6VD70</accession>
<evidence type="ECO:0000313" key="11">
    <source>
        <dbReference type="Proteomes" id="UP000241788"/>
    </source>
</evidence>
<feature type="binding site" evidence="8">
    <location>
        <position position="148"/>
    </location>
    <ligand>
        <name>Zn(2+)</name>
        <dbReference type="ChEBI" id="CHEBI:29105"/>
        <note>catalytic</note>
    </ligand>
</feature>
<keyword evidence="3 8" id="KW-0732">Signal</keyword>
<dbReference type="Gene3D" id="3.30.2010.10">
    <property type="entry name" value="Metalloproteases ('zincins'), catalytic domain"/>
    <property type="match status" value="1"/>
</dbReference>
<dbReference type="GO" id="GO:0051603">
    <property type="term" value="P:proteolysis involved in protein catabolic process"/>
    <property type="evidence" value="ECO:0007669"/>
    <property type="project" value="TreeGrafter"/>
</dbReference>
<feature type="active site" description="Proton donor" evidence="8">
    <location>
        <position position="224"/>
    </location>
</feature>
<dbReference type="InterPro" id="IPR030873">
    <property type="entry name" value="Protease_BepA"/>
</dbReference>
<evidence type="ECO:0000259" key="9">
    <source>
        <dbReference type="Pfam" id="PF01435"/>
    </source>
</evidence>
<evidence type="ECO:0000256" key="4">
    <source>
        <dbReference type="ARBA" id="ARBA00022764"/>
    </source>
</evidence>
<dbReference type="Pfam" id="PF01435">
    <property type="entry name" value="Peptidase_M48"/>
    <property type="match status" value="1"/>
</dbReference>
<dbReference type="Proteomes" id="UP000241788">
    <property type="component" value="Unassembled WGS sequence"/>
</dbReference>
<evidence type="ECO:0000256" key="5">
    <source>
        <dbReference type="ARBA" id="ARBA00022801"/>
    </source>
</evidence>
<keyword evidence="2 8" id="KW-0479">Metal-binding</keyword>
<dbReference type="SUPFAM" id="SSF48452">
    <property type="entry name" value="TPR-like"/>
    <property type="match status" value="1"/>
</dbReference>
<dbReference type="InterPro" id="IPR001915">
    <property type="entry name" value="Peptidase_M48"/>
</dbReference>
<keyword evidence="11" id="KW-1185">Reference proteome</keyword>
<comment type="similarity">
    <text evidence="8">Belongs to the peptidase M48 family. BepA subfamily.</text>
</comment>
<dbReference type="PANTHER" id="PTHR22726:SF1">
    <property type="entry name" value="METALLOENDOPEPTIDASE OMA1, MITOCHONDRIAL"/>
    <property type="match status" value="1"/>
</dbReference>
<feature type="active site" evidence="8">
    <location>
        <position position="149"/>
    </location>
</feature>
<evidence type="ECO:0000256" key="1">
    <source>
        <dbReference type="ARBA" id="ARBA00022670"/>
    </source>
</evidence>
<dbReference type="GO" id="GO:0004222">
    <property type="term" value="F:metalloendopeptidase activity"/>
    <property type="evidence" value="ECO:0007669"/>
    <property type="project" value="InterPro"/>
</dbReference>
<dbReference type="InterPro" id="IPR051156">
    <property type="entry name" value="Mito/Outer_Membr_Metalloprot"/>
</dbReference>
<organism evidence="10 11">
    <name type="scientific">Solilutibacter tolerans</name>
    <dbReference type="NCBI Taxonomy" id="1604334"/>
    <lineage>
        <taxon>Bacteria</taxon>
        <taxon>Pseudomonadati</taxon>
        <taxon>Pseudomonadota</taxon>
        <taxon>Gammaproteobacteria</taxon>
        <taxon>Lysobacterales</taxon>
        <taxon>Lysobacteraceae</taxon>
        <taxon>Solilutibacter</taxon>
    </lineage>
</organism>
<feature type="binding site" evidence="8">
    <location>
        <position position="152"/>
    </location>
    <ligand>
        <name>Zn(2+)</name>
        <dbReference type="ChEBI" id="CHEBI:29105"/>
        <note>catalytic</note>
    </ligand>
</feature>